<dbReference type="InterPro" id="IPR056884">
    <property type="entry name" value="NPHP3-like_N"/>
</dbReference>
<name>A0A8H5D2N8_9AGAR</name>
<protein>
    <recommendedName>
        <fullName evidence="3">Nephrocystin 3-like N-terminal domain-containing protein</fullName>
    </recommendedName>
</protein>
<accession>A0A8H5D2N8</accession>
<dbReference type="AlphaFoldDB" id="A0A8H5D2N8"/>
<dbReference type="EMBL" id="JAACJO010000012">
    <property type="protein sequence ID" value="KAF5351631.1"/>
    <property type="molecule type" value="Genomic_DNA"/>
</dbReference>
<evidence type="ECO:0000313" key="4">
    <source>
        <dbReference type="EMBL" id="KAF5351631.1"/>
    </source>
</evidence>
<feature type="compositionally biased region" description="Low complexity" evidence="2">
    <location>
        <begin position="43"/>
        <end position="57"/>
    </location>
</feature>
<keyword evidence="5" id="KW-1185">Reference proteome</keyword>
<sequence>MCTVADDLIDARITCSSASGMPYLQTFKDLVNKFNTRKRKEPQAPAATPAAPVATPPHSLVTRAQEPLTEHRLIIDGTPTTLAPETDDHPFEDPSNLKTLPINVDQDSNGSSNGLGQLLETAINDHAKPRHNALNNTDDRLEEPDDMIPSLKTNQLPGGDFFHGASNIAFSGPVTMVSHTVDSKESRLVIRHLADRGMPAAMHDSSARAYPPRCHEDTRMTLRSSIVNWCDNPNRQRKMRWYMGPAGVGKSALAQSVAEELAGKGFLGATFFYSRPAQLDDPDAVIPTLAYQLAMKNADYKHLITQRLGDDPLILTKNRSTLFKELIIDPFQLLAISNRSAVQTPLLVILDGLDECKDKEAQCELIHLINSHMRRVANLPLLWMVCSRPEWHLKSILSDVDCPVDCEQEEISVDDKEAQADVRRLLQSGLDKIRRQHHLSPNWPSKEQLDLITSAASGHLGFASFILRFIADVNYGDPSEQFRLCVKVISGFGIDPGMLNPLEALDCLYHRILSDVPSKILPTTMRILGLSILYSGHSLSAQDQALFLSLPRVSYDTALRQLHSVAYVPSSGEAAVAPLRLYHASFSDFLKDPIRSGKFWLDEGKVVHDVAIESLRHLGRYSGSSADPLSDLHGRHFLEFSRDIVWDACCLVPENYMSDILTELGRFDFGNLGSLLRSKHFSSAFAEFISWLYTLSTPRSTSLIKSVEEFEQDASWLDLKVTHSTERWREYLAAFMRKDMEIPKPPVTLNFLLETATRVHVSLTVLDAVSLPSMAEIQKNPYHYLRTRKVRAASMESTEAQIGEASPARSSPIEDERVPQDFWPEINPTDSAQDWIGTNATLDPGRTIRRPGIVWDVPEDPPPAQMEG</sequence>
<evidence type="ECO:0000313" key="5">
    <source>
        <dbReference type="Proteomes" id="UP000559027"/>
    </source>
</evidence>
<dbReference type="Pfam" id="PF24883">
    <property type="entry name" value="NPHP3_N"/>
    <property type="match status" value="1"/>
</dbReference>
<dbReference type="Gene3D" id="3.40.50.300">
    <property type="entry name" value="P-loop containing nucleotide triphosphate hydrolases"/>
    <property type="match status" value="1"/>
</dbReference>
<feature type="compositionally biased region" description="Polar residues" evidence="2">
    <location>
        <begin position="828"/>
        <end position="841"/>
    </location>
</feature>
<proteinExistence type="predicted"/>
<dbReference type="PANTHER" id="PTHR10039">
    <property type="entry name" value="AMELOGENIN"/>
    <property type="match status" value="1"/>
</dbReference>
<dbReference type="Proteomes" id="UP000559027">
    <property type="component" value="Unassembled WGS sequence"/>
</dbReference>
<dbReference type="InterPro" id="IPR027417">
    <property type="entry name" value="P-loop_NTPase"/>
</dbReference>
<feature type="region of interest" description="Disordered" evidence="2">
    <location>
        <begin position="824"/>
        <end position="868"/>
    </location>
</feature>
<feature type="region of interest" description="Disordered" evidence="2">
    <location>
        <begin position="797"/>
        <end position="816"/>
    </location>
</feature>
<feature type="region of interest" description="Disordered" evidence="2">
    <location>
        <begin position="37"/>
        <end position="57"/>
    </location>
</feature>
<dbReference type="PANTHER" id="PTHR10039:SF14">
    <property type="entry name" value="NACHT DOMAIN-CONTAINING PROTEIN"/>
    <property type="match status" value="1"/>
</dbReference>
<keyword evidence="1" id="KW-0677">Repeat</keyword>
<comment type="caution">
    <text evidence="4">The sequence shown here is derived from an EMBL/GenBank/DDBJ whole genome shotgun (WGS) entry which is preliminary data.</text>
</comment>
<dbReference type="OrthoDB" id="5967843at2759"/>
<gene>
    <name evidence="4" type="ORF">D9756_007501</name>
</gene>
<evidence type="ECO:0000256" key="2">
    <source>
        <dbReference type="SAM" id="MobiDB-lite"/>
    </source>
</evidence>
<dbReference type="SUPFAM" id="SSF52540">
    <property type="entry name" value="P-loop containing nucleoside triphosphate hydrolases"/>
    <property type="match status" value="1"/>
</dbReference>
<organism evidence="4 5">
    <name type="scientific">Leucocoprinus leucothites</name>
    <dbReference type="NCBI Taxonomy" id="201217"/>
    <lineage>
        <taxon>Eukaryota</taxon>
        <taxon>Fungi</taxon>
        <taxon>Dikarya</taxon>
        <taxon>Basidiomycota</taxon>
        <taxon>Agaricomycotina</taxon>
        <taxon>Agaricomycetes</taxon>
        <taxon>Agaricomycetidae</taxon>
        <taxon>Agaricales</taxon>
        <taxon>Agaricineae</taxon>
        <taxon>Agaricaceae</taxon>
        <taxon>Leucocoprinus</taxon>
    </lineage>
</organism>
<feature type="domain" description="Nephrocystin 3-like N-terminal" evidence="3">
    <location>
        <begin position="224"/>
        <end position="388"/>
    </location>
</feature>
<evidence type="ECO:0000259" key="3">
    <source>
        <dbReference type="Pfam" id="PF24883"/>
    </source>
</evidence>
<reference evidence="4 5" key="1">
    <citation type="journal article" date="2020" name="ISME J.">
        <title>Uncovering the hidden diversity of litter-decomposition mechanisms in mushroom-forming fungi.</title>
        <authorList>
            <person name="Floudas D."/>
            <person name="Bentzer J."/>
            <person name="Ahren D."/>
            <person name="Johansson T."/>
            <person name="Persson P."/>
            <person name="Tunlid A."/>
        </authorList>
    </citation>
    <scope>NUCLEOTIDE SEQUENCE [LARGE SCALE GENOMIC DNA]</scope>
    <source>
        <strain evidence="4 5">CBS 146.42</strain>
    </source>
</reference>
<evidence type="ECO:0000256" key="1">
    <source>
        <dbReference type="ARBA" id="ARBA00022737"/>
    </source>
</evidence>